<dbReference type="AlphaFoldDB" id="A0A0A9D4A1"/>
<dbReference type="EMBL" id="GBRH01216372">
    <property type="protein sequence ID" value="JAD81523.1"/>
    <property type="molecule type" value="Transcribed_RNA"/>
</dbReference>
<reference evidence="1" key="1">
    <citation type="submission" date="2014-09" db="EMBL/GenBank/DDBJ databases">
        <authorList>
            <person name="Magalhaes I.L.F."/>
            <person name="Oliveira U."/>
            <person name="Santos F.R."/>
            <person name="Vidigal T.H.D.A."/>
            <person name="Brescovit A.D."/>
            <person name="Santos A.J."/>
        </authorList>
    </citation>
    <scope>NUCLEOTIDE SEQUENCE</scope>
    <source>
        <tissue evidence="1">Shoot tissue taken approximately 20 cm above the soil surface</tissue>
    </source>
</reference>
<name>A0A0A9D4A1_ARUDO</name>
<protein>
    <submittedName>
        <fullName evidence="1">Uncharacterized protein</fullName>
    </submittedName>
</protein>
<proteinExistence type="predicted"/>
<evidence type="ECO:0000313" key="1">
    <source>
        <dbReference type="EMBL" id="JAD81523.1"/>
    </source>
</evidence>
<organism evidence="1">
    <name type="scientific">Arundo donax</name>
    <name type="common">Giant reed</name>
    <name type="synonym">Donax arundinaceus</name>
    <dbReference type="NCBI Taxonomy" id="35708"/>
    <lineage>
        <taxon>Eukaryota</taxon>
        <taxon>Viridiplantae</taxon>
        <taxon>Streptophyta</taxon>
        <taxon>Embryophyta</taxon>
        <taxon>Tracheophyta</taxon>
        <taxon>Spermatophyta</taxon>
        <taxon>Magnoliopsida</taxon>
        <taxon>Liliopsida</taxon>
        <taxon>Poales</taxon>
        <taxon>Poaceae</taxon>
        <taxon>PACMAD clade</taxon>
        <taxon>Arundinoideae</taxon>
        <taxon>Arundineae</taxon>
        <taxon>Arundo</taxon>
    </lineage>
</organism>
<reference evidence="1" key="2">
    <citation type="journal article" date="2015" name="Data Brief">
        <title>Shoot transcriptome of the giant reed, Arundo donax.</title>
        <authorList>
            <person name="Barrero R.A."/>
            <person name="Guerrero F.D."/>
            <person name="Moolhuijzen P."/>
            <person name="Goolsby J.A."/>
            <person name="Tidwell J."/>
            <person name="Bellgard S.E."/>
            <person name="Bellgard M.I."/>
        </authorList>
    </citation>
    <scope>NUCLEOTIDE SEQUENCE</scope>
    <source>
        <tissue evidence="1">Shoot tissue taken approximately 20 cm above the soil surface</tissue>
    </source>
</reference>
<accession>A0A0A9D4A1</accession>
<sequence length="47" mass="5606">MKAWHEQTKGGKAQVNTIYFNVKCLLHIMHLEHLTLWPFCARILVRE</sequence>